<evidence type="ECO:0000256" key="3">
    <source>
        <dbReference type="ARBA" id="ARBA00022514"/>
    </source>
</evidence>
<evidence type="ECO:0000256" key="7">
    <source>
        <dbReference type="ARBA" id="ARBA00036823"/>
    </source>
</evidence>
<evidence type="ECO:0000256" key="9">
    <source>
        <dbReference type="ARBA" id="ARBA00039086"/>
    </source>
</evidence>
<proteinExistence type="inferred from homology"/>
<comment type="similarity">
    <text evidence="2">Belongs to the MIF family.</text>
</comment>
<evidence type="ECO:0000256" key="4">
    <source>
        <dbReference type="ARBA" id="ARBA00022525"/>
    </source>
</evidence>
<evidence type="ECO:0000256" key="10">
    <source>
        <dbReference type="ARBA" id="ARBA00041631"/>
    </source>
</evidence>
<dbReference type="InterPro" id="IPR014347">
    <property type="entry name" value="Tautomerase/MIF_sf"/>
</dbReference>
<name>A0ABR3AC05_9AGAR</name>
<evidence type="ECO:0000313" key="14">
    <source>
        <dbReference type="Proteomes" id="UP001437256"/>
    </source>
</evidence>
<evidence type="ECO:0000256" key="1">
    <source>
        <dbReference type="ARBA" id="ARBA00004613"/>
    </source>
</evidence>
<evidence type="ECO:0000256" key="8">
    <source>
        <dbReference type="ARBA" id="ARBA00038932"/>
    </source>
</evidence>
<comment type="subcellular location">
    <subcellularLocation>
        <location evidence="1">Secreted</location>
    </subcellularLocation>
</comment>
<sequence length="117" mass="12527">MPMIHLQTNVKIDDVPGFALKLSKRASEVTGRPEGGVNVIVSQDVPMSFGGKLDPAYQCTITLAGDIEPEAYSAGFTKFFEETLGVSGDRGVIPIIQIKGSQIGWQGKTIKSLFGLD</sequence>
<dbReference type="Pfam" id="PF01187">
    <property type="entry name" value="MIF"/>
    <property type="match status" value="1"/>
</dbReference>
<dbReference type="Gene3D" id="3.30.429.10">
    <property type="entry name" value="Macrophage Migration Inhibitory Factor"/>
    <property type="match status" value="1"/>
</dbReference>
<comment type="caution">
    <text evidence="13">The sequence shown here is derived from an EMBL/GenBank/DDBJ whole genome shotgun (WGS) entry which is preliminary data.</text>
</comment>
<protein>
    <recommendedName>
        <fullName evidence="12">L-dopachrome isomerase</fullName>
        <ecNumber evidence="9">5.3.2.1</ecNumber>
        <ecNumber evidence="8">5.3.3.12</ecNumber>
    </recommendedName>
    <alternativeName>
        <fullName evidence="10">L-dopachrome tautomerase</fullName>
    </alternativeName>
    <alternativeName>
        <fullName evidence="11">Phenylpyruvate tautomerase</fullName>
    </alternativeName>
</protein>
<keyword evidence="4" id="KW-0964">Secreted</keyword>
<evidence type="ECO:0000256" key="12">
    <source>
        <dbReference type="ARBA" id="ARBA00042730"/>
    </source>
</evidence>
<dbReference type="SUPFAM" id="SSF55331">
    <property type="entry name" value="Tautomerase/MIF"/>
    <property type="match status" value="1"/>
</dbReference>
<comment type="catalytic activity">
    <reaction evidence="7">
        <text>L-dopachrome = 5,6-dihydroxyindole-2-carboxylate</text>
        <dbReference type="Rhea" id="RHEA:13041"/>
        <dbReference type="ChEBI" id="CHEBI:16875"/>
        <dbReference type="ChEBI" id="CHEBI:57509"/>
        <dbReference type="EC" id="5.3.3.12"/>
    </reaction>
</comment>
<reference evidence="13 14" key="1">
    <citation type="submission" date="2024-05" db="EMBL/GenBank/DDBJ databases">
        <title>A draft genome resource for the thread blight pathogen Marasmius tenuissimus strain MS-2.</title>
        <authorList>
            <person name="Yulfo-Soto G.E."/>
            <person name="Baruah I.K."/>
            <person name="Amoako-Attah I."/>
            <person name="Bukari Y."/>
            <person name="Meinhardt L.W."/>
            <person name="Bailey B.A."/>
            <person name="Cohen S.P."/>
        </authorList>
    </citation>
    <scope>NUCLEOTIDE SEQUENCE [LARGE SCALE GENOMIC DNA]</scope>
    <source>
        <strain evidence="13 14">MS-2</strain>
    </source>
</reference>
<evidence type="ECO:0000256" key="2">
    <source>
        <dbReference type="ARBA" id="ARBA00005851"/>
    </source>
</evidence>
<dbReference type="InterPro" id="IPR001398">
    <property type="entry name" value="Macrophage_inhib_fac"/>
</dbReference>
<dbReference type="PANTHER" id="PTHR11954:SF6">
    <property type="entry name" value="MACROPHAGE MIGRATION INHIBITORY FACTOR"/>
    <property type="match status" value="1"/>
</dbReference>
<gene>
    <name evidence="13" type="ORF">AAF712_002367</name>
</gene>
<organism evidence="13 14">
    <name type="scientific">Marasmius tenuissimus</name>
    <dbReference type="NCBI Taxonomy" id="585030"/>
    <lineage>
        <taxon>Eukaryota</taxon>
        <taxon>Fungi</taxon>
        <taxon>Dikarya</taxon>
        <taxon>Basidiomycota</taxon>
        <taxon>Agaricomycotina</taxon>
        <taxon>Agaricomycetes</taxon>
        <taxon>Agaricomycetidae</taxon>
        <taxon>Agaricales</taxon>
        <taxon>Marasmiineae</taxon>
        <taxon>Marasmiaceae</taxon>
        <taxon>Marasmius</taxon>
    </lineage>
</organism>
<keyword evidence="3" id="KW-0202">Cytokine</keyword>
<evidence type="ECO:0000256" key="5">
    <source>
        <dbReference type="ARBA" id="ARBA00023235"/>
    </source>
</evidence>
<keyword evidence="5" id="KW-0413">Isomerase</keyword>
<dbReference type="Proteomes" id="UP001437256">
    <property type="component" value="Unassembled WGS sequence"/>
</dbReference>
<dbReference type="EC" id="5.3.3.12" evidence="8"/>
<evidence type="ECO:0000256" key="11">
    <source>
        <dbReference type="ARBA" id="ARBA00041912"/>
    </source>
</evidence>
<evidence type="ECO:0000256" key="6">
    <source>
        <dbReference type="ARBA" id="ARBA00036735"/>
    </source>
</evidence>
<dbReference type="EC" id="5.3.2.1" evidence="9"/>
<comment type="catalytic activity">
    <reaction evidence="6">
        <text>3-phenylpyruvate = enol-phenylpyruvate</text>
        <dbReference type="Rhea" id="RHEA:17097"/>
        <dbReference type="ChEBI" id="CHEBI:16815"/>
        <dbReference type="ChEBI" id="CHEBI:18005"/>
        <dbReference type="EC" id="5.3.2.1"/>
    </reaction>
</comment>
<evidence type="ECO:0000313" key="13">
    <source>
        <dbReference type="EMBL" id="KAL0070533.1"/>
    </source>
</evidence>
<dbReference type="PANTHER" id="PTHR11954">
    <property type="entry name" value="D-DOPACHROME DECARBOXYLASE"/>
    <property type="match status" value="1"/>
</dbReference>
<dbReference type="EMBL" id="JBBXMP010000006">
    <property type="protein sequence ID" value="KAL0070533.1"/>
    <property type="molecule type" value="Genomic_DNA"/>
</dbReference>
<keyword evidence="14" id="KW-1185">Reference proteome</keyword>
<accession>A0ABR3AC05</accession>